<organism evidence="2 3">
    <name type="scientific">Extibacter muris</name>
    <dbReference type="NCBI Taxonomy" id="1796622"/>
    <lineage>
        <taxon>Bacteria</taxon>
        <taxon>Bacillati</taxon>
        <taxon>Bacillota</taxon>
        <taxon>Clostridia</taxon>
        <taxon>Lachnospirales</taxon>
        <taxon>Lachnospiraceae</taxon>
        <taxon>Extibacter</taxon>
    </lineage>
</organism>
<evidence type="ECO:0000313" key="2">
    <source>
        <dbReference type="EMBL" id="TDA22456.1"/>
    </source>
</evidence>
<feature type="compositionally biased region" description="Acidic residues" evidence="1">
    <location>
        <begin position="118"/>
        <end position="129"/>
    </location>
</feature>
<protein>
    <submittedName>
        <fullName evidence="2">Uncharacterized protein</fullName>
    </submittedName>
</protein>
<evidence type="ECO:0000256" key="1">
    <source>
        <dbReference type="SAM" id="MobiDB-lite"/>
    </source>
</evidence>
<proteinExistence type="predicted"/>
<dbReference type="AlphaFoldDB" id="A0A4R4FHZ6"/>
<feature type="region of interest" description="Disordered" evidence="1">
    <location>
        <begin position="97"/>
        <end position="130"/>
    </location>
</feature>
<gene>
    <name evidence="2" type="ORF">E1963_06820</name>
</gene>
<evidence type="ECO:0000313" key="3">
    <source>
        <dbReference type="Proteomes" id="UP000295710"/>
    </source>
</evidence>
<dbReference type="RefSeq" id="WP_132276543.1">
    <property type="nucleotide sequence ID" value="NZ_JAOBST010000009.1"/>
</dbReference>
<dbReference type="Proteomes" id="UP000295710">
    <property type="component" value="Unassembled WGS sequence"/>
</dbReference>
<name>A0A4R4FHZ6_9FIRM</name>
<accession>A0A4R4FHZ6</accession>
<sequence length="214" mass="24336">MYEYVQKEKKECRPRIQNFYSPVIQRLVIDKKEYKDENSLFAAAIAWLKSVGVQKPDAKKLRVAVRNIFNGEDLADETEFHNLIARGMGREDLIHVTDDTEEEEASEEESTDGRMTAEEEEETEEESGEEVLQYGTIQIGKKIYPSNMVFLRYSGPVVTLYRSMSAEEYMELCDGCAKTGQPLFSFAPGRKGGEKYFAPNLAYLLGGSRKGNRS</sequence>
<feature type="compositionally biased region" description="Acidic residues" evidence="1">
    <location>
        <begin position="99"/>
        <end position="110"/>
    </location>
</feature>
<dbReference type="EMBL" id="SMMX01000004">
    <property type="protein sequence ID" value="TDA22456.1"/>
    <property type="molecule type" value="Genomic_DNA"/>
</dbReference>
<reference evidence="2 3" key="1">
    <citation type="journal article" date="2016" name="Nat. Microbiol.">
        <title>The Mouse Intestinal Bacterial Collection (miBC) provides host-specific insight into cultured diversity and functional potential of the gut microbiota.</title>
        <authorList>
            <person name="Lagkouvardos I."/>
            <person name="Pukall R."/>
            <person name="Abt B."/>
            <person name="Foesel B.U."/>
            <person name="Meier-Kolthoff J.P."/>
            <person name="Kumar N."/>
            <person name="Bresciani A."/>
            <person name="Martinez I."/>
            <person name="Just S."/>
            <person name="Ziegler C."/>
            <person name="Brugiroux S."/>
            <person name="Garzetti D."/>
            <person name="Wenning M."/>
            <person name="Bui T.P."/>
            <person name="Wang J."/>
            <person name="Hugenholtz F."/>
            <person name="Plugge C.M."/>
            <person name="Peterson D.A."/>
            <person name="Hornef M.W."/>
            <person name="Baines J.F."/>
            <person name="Smidt H."/>
            <person name="Walter J."/>
            <person name="Kristiansen K."/>
            <person name="Nielsen H.B."/>
            <person name="Haller D."/>
            <person name="Overmann J."/>
            <person name="Stecher B."/>
            <person name="Clavel T."/>
        </authorList>
    </citation>
    <scope>NUCLEOTIDE SEQUENCE [LARGE SCALE GENOMIC DNA]</scope>
    <source>
        <strain evidence="2 3">DSM 28560</strain>
    </source>
</reference>
<keyword evidence="3" id="KW-1185">Reference proteome</keyword>
<comment type="caution">
    <text evidence="2">The sequence shown here is derived from an EMBL/GenBank/DDBJ whole genome shotgun (WGS) entry which is preliminary data.</text>
</comment>